<feature type="transmembrane region" description="Helical" evidence="1">
    <location>
        <begin position="267"/>
        <end position="286"/>
    </location>
</feature>
<feature type="transmembrane region" description="Helical" evidence="1">
    <location>
        <begin position="183"/>
        <end position="203"/>
    </location>
</feature>
<keyword evidence="4" id="KW-0012">Acyltransferase</keyword>
<proteinExistence type="predicted"/>
<dbReference type="GO" id="GO:0009103">
    <property type="term" value="P:lipopolysaccharide biosynthetic process"/>
    <property type="evidence" value="ECO:0007669"/>
    <property type="project" value="TreeGrafter"/>
</dbReference>
<reference evidence="4 5" key="1">
    <citation type="submission" date="2020-01" db="EMBL/GenBank/DDBJ databases">
        <authorList>
            <person name="Deng T."/>
        </authorList>
    </citation>
    <scope>NUCLEOTIDE SEQUENCE [LARGE SCALE GENOMIC DNA]</scope>
    <source>
        <strain evidence="4 5">5221</strain>
    </source>
</reference>
<keyword evidence="1" id="KW-0472">Membrane</keyword>
<feature type="transmembrane region" description="Helical" evidence="1">
    <location>
        <begin position="373"/>
        <end position="392"/>
    </location>
</feature>
<keyword evidence="5" id="KW-1185">Reference proteome</keyword>
<feature type="transmembrane region" description="Helical" evidence="1">
    <location>
        <begin position="307"/>
        <end position="325"/>
    </location>
</feature>
<accession>A0A6N9H554</accession>
<dbReference type="InterPro" id="IPR050879">
    <property type="entry name" value="Acyltransferase_3"/>
</dbReference>
<dbReference type="EMBL" id="WWEQ01000009">
    <property type="protein sequence ID" value="MYM19049.1"/>
    <property type="molecule type" value="Genomic_DNA"/>
</dbReference>
<dbReference type="InterPro" id="IPR002656">
    <property type="entry name" value="Acyl_transf_3_dom"/>
</dbReference>
<organism evidence="4 5">
    <name type="scientific">Brevibacterium rongguiense</name>
    <dbReference type="NCBI Taxonomy" id="2695267"/>
    <lineage>
        <taxon>Bacteria</taxon>
        <taxon>Bacillati</taxon>
        <taxon>Actinomycetota</taxon>
        <taxon>Actinomycetes</taxon>
        <taxon>Micrococcales</taxon>
        <taxon>Brevibacteriaceae</taxon>
        <taxon>Brevibacterium</taxon>
    </lineage>
</organism>
<dbReference type="GO" id="GO:0016747">
    <property type="term" value="F:acyltransferase activity, transferring groups other than amino-acyl groups"/>
    <property type="evidence" value="ECO:0007669"/>
    <property type="project" value="InterPro"/>
</dbReference>
<protein>
    <submittedName>
        <fullName evidence="4">Acyltransferase family protein</fullName>
    </submittedName>
</protein>
<feature type="domain" description="Acyltransferase 3" evidence="2">
    <location>
        <begin position="8"/>
        <end position="347"/>
    </location>
</feature>
<dbReference type="GO" id="GO:0016020">
    <property type="term" value="C:membrane"/>
    <property type="evidence" value="ECO:0007669"/>
    <property type="project" value="TreeGrafter"/>
</dbReference>
<comment type="caution">
    <text evidence="4">The sequence shown here is derived from an EMBL/GenBank/DDBJ whole genome shotgun (WGS) entry which is preliminary data.</text>
</comment>
<evidence type="ECO:0000259" key="2">
    <source>
        <dbReference type="Pfam" id="PF01757"/>
    </source>
</evidence>
<dbReference type="Pfam" id="PF19040">
    <property type="entry name" value="SGNH"/>
    <property type="match status" value="1"/>
</dbReference>
<name>A0A6N9H554_9MICO</name>
<feature type="transmembrane region" description="Helical" evidence="1">
    <location>
        <begin position="209"/>
        <end position="231"/>
    </location>
</feature>
<evidence type="ECO:0000313" key="4">
    <source>
        <dbReference type="EMBL" id="MYM19049.1"/>
    </source>
</evidence>
<dbReference type="PANTHER" id="PTHR23028">
    <property type="entry name" value="ACETYLTRANSFERASE"/>
    <property type="match status" value="1"/>
</dbReference>
<evidence type="ECO:0000313" key="5">
    <source>
        <dbReference type="Proteomes" id="UP000469215"/>
    </source>
</evidence>
<feature type="transmembrane region" description="Helical" evidence="1">
    <location>
        <begin position="146"/>
        <end position="163"/>
    </location>
</feature>
<keyword evidence="4" id="KW-0808">Transferase</keyword>
<gene>
    <name evidence="4" type="ORF">GSY69_03430</name>
</gene>
<feature type="transmembrane region" description="Helical" evidence="1">
    <location>
        <begin position="243"/>
        <end position="261"/>
    </location>
</feature>
<dbReference type="RefSeq" id="WP_160952488.1">
    <property type="nucleotide sequence ID" value="NZ_WWEQ01000009.1"/>
</dbReference>
<feature type="transmembrane region" description="Helical" evidence="1">
    <location>
        <begin position="331"/>
        <end position="353"/>
    </location>
</feature>
<feature type="transmembrane region" description="Helical" evidence="1">
    <location>
        <begin position="75"/>
        <end position="96"/>
    </location>
</feature>
<feature type="transmembrane region" description="Helical" evidence="1">
    <location>
        <begin position="12"/>
        <end position="29"/>
    </location>
</feature>
<keyword evidence="1" id="KW-1133">Transmembrane helix</keyword>
<dbReference type="Proteomes" id="UP000469215">
    <property type="component" value="Unassembled WGS sequence"/>
</dbReference>
<keyword evidence="1" id="KW-0812">Transmembrane</keyword>
<feature type="transmembrane region" description="Helical" evidence="1">
    <location>
        <begin position="35"/>
        <end position="54"/>
    </location>
</feature>
<dbReference type="InterPro" id="IPR043968">
    <property type="entry name" value="SGNH"/>
</dbReference>
<sequence length="691" mass="73531">MPRTFRPEIQLLRALAVAAVVVYHVNPAWLPGGFVGVDVFFVISGYLITGHMLGEAARTGRISLLGFWANRARRILPAATIAIIVTAAASCFFLPASQLTPTAWQGVASALYFQNFALAAKSVDYLTQGAADTPFQHFWSLSVEEQFYVVWPLLVLAACWAVVALQRRHSTDELHRMRRTRAIVLVVFSAVVVASLVYSQVSVAHGDPAAYFVTPSRVWELGMGGVLACVLGDPCRLPALRNLLALAGLAAIGAACALYGATTPFPGATALAPVLGCAAVIAAGRTRGLGSLTPLVDLRPVQLLGNWSYSLYLWHFPVVTFYVAVRGEHPGLATGLALIVVSLGLAATSYYFVEQPLRLNGLLRQRRWLTIEAAVTAMAVAAGVAVVPQAVFAHAVSEERERTADLRAGRASGMGAAALSDTRFSLYAPNSDGRIVPIPAEAVHDEPHYDCKGVPAAAQGATTTPCTVANPGGTKTLAVVGDSHTSMWVPALKRAYEGTDWKIVVYLHNSCPFSLQPRALGERGTSTCTAPNRTVLSDLIASKPDRVLMTNPAVDDFTRHANERVAGVWGYEQVMRPLRRAGIDVVALQDAPQPPGGGSVADCVSAHPDDPNACSFKRRDSLEDTGANQAMATAAKNVGGILTVKPTGLFCTLDECPAVIGSVLVYRDANHVSATYAKTLGGDLRRLLKVH</sequence>
<evidence type="ECO:0000259" key="3">
    <source>
        <dbReference type="Pfam" id="PF19040"/>
    </source>
</evidence>
<dbReference type="PANTHER" id="PTHR23028:SF53">
    <property type="entry name" value="ACYL_TRANSF_3 DOMAIN-CONTAINING PROTEIN"/>
    <property type="match status" value="1"/>
</dbReference>
<evidence type="ECO:0000256" key="1">
    <source>
        <dbReference type="SAM" id="Phobius"/>
    </source>
</evidence>
<feature type="domain" description="SGNH" evidence="3">
    <location>
        <begin position="461"/>
        <end position="683"/>
    </location>
</feature>
<dbReference type="AlphaFoldDB" id="A0A6N9H554"/>
<dbReference type="Pfam" id="PF01757">
    <property type="entry name" value="Acyl_transf_3"/>
    <property type="match status" value="1"/>
</dbReference>